<evidence type="ECO:0000259" key="3">
    <source>
        <dbReference type="PROSITE" id="PS50977"/>
    </source>
</evidence>
<organism evidence="4 5">
    <name type="scientific">Vagococcus acidifermentans</name>
    <dbReference type="NCBI Taxonomy" id="564710"/>
    <lineage>
        <taxon>Bacteria</taxon>
        <taxon>Bacillati</taxon>
        <taxon>Bacillota</taxon>
        <taxon>Bacilli</taxon>
        <taxon>Lactobacillales</taxon>
        <taxon>Enterococcaceae</taxon>
        <taxon>Vagococcus</taxon>
    </lineage>
</organism>
<accession>A0A430ARE5</accession>
<sequence length="213" mass="24605">MTTQDKGRETKELIVSTAMELFMSKGYDSATMQNIMDETGLSKGALYHHFKSKNDILDYAMTEELNHVTHYLGNVVARDDLRPVEKMDVLIDYLLNNDNMQRLTEFNWTEKIPFGLLFTLRNTLNVLSNYVSEIIKQGNDSGDFKCAYPDEAASVLLLLVDIWLDPTIVDSSYNDVLRKIDYLSDFLDFNNIPILSDEKKRFLKEKIKSFYVS</sequence>
<keyword evidence="1 2" id="KW-0238">DNA-binding</keyword>
<dbReference type="PANTHER" id="PTHR43479:SF11">
    <property type="entry name" value="ACREF_ENVCD OPERON REPRESSOR-RELATED"/>
    <property type="match status" value="1"/>
</dbReference>
<dbReference type="SUPFAM" id="SSF46689">
    <property type="entry name" value="Homeodomain-like"/>
    <property type="match status" value="1"/>
</dbReference>
<dbReference type="PANTHER" id="PTHR43479">
    <property type="entry name" value="ACREF/ENVCD OPERON REPRESSOR-RELATED"/>
    <property type="match status" value="1"/>
</dbReference>
<feature type="domain" description="HTH tetR-type" evidence="3">
    <location>
        <begin position="8"/>
        <end position="68"/>
    </location>
</feature>
<evidence type="ECO:0000256" key="1">
    <source>
        <dbReference type="ARBA" id="ARBA00023125"/>
    </source>
</evidence>
<dbReference type="PRINTS" id="PR00455">
    <property type="entry name" value="HTHTETR"/>
</dbReference>
<dbReference type="InterPro" id="IPR009057">
    <property type="entry name" value="Homeodomain-like_sf"/>
</dbReference>
<evidence type="ECO:0000313" key="4">
    <source>
        <dbReference type="EMBL" id="RSU10630.1"/>
    </source>
</evidence>
<proteinExistence type="predicted"/>
<dbReference type="AlphaFoldDB" id="A0A430ARE5"/>
<keyword evidence="5" id="KW-1185">Reference proteome</keyword>
<dbReference type="OrthoDB" id="9814200at2"/>
<dbReference type="Pfam" id="PF00440">
    <property type="entry name" value="TetR_N"/>
    <property type="match status" value="1"/>
</dbReference>
<comment type="caution">
    <text evidence="4">The sequence shown here is derived from an EMBL/GenBank/DDBJ whole genome shotgun (WGS) entry which is preliminary data.</text>
</comment>
<evidence type="ECO:0000256" key="2">
    <source>
        <dbReference type="PROSITE-ProRule" id="PRU00335"/>
    </source>
</evidence>
<dbReference type="GO" id="GO:0003677">
    <property type="term" value="F:DNA binding"/>
    <property type="evidence" value="ECO:0007669"/>
    <property type="project" value="UniProtKB-UniRule"/>
</dbReference>
<feature type="DNA-binding region" description="H-T-H motif" evidence="2">
    <location>
        <begin position="31"/>
        <end position="50"/>
    </location>
</feature>
<dbReference type="PROSITE" id="PS50977">
    <property type="entry name" value="HTH_TETR_2"/>
    <property type="match status" value="1"/>
</dbReference>
<name>A0A430ARE5_9ENTE</name>
<gene>
    <name evidence="4" type="ORF">CBF27_09940</name>
</gene>
<evidence type="ECO:0000313" key="5">
    <source>
        <dbReference type="Proteomes" id="UP000286773"/>
    </source>
</evidence>
<dbReference type="Gene3D" id="1.10.357.10">
    <property type="entry name" value="Tetracycline Repressor, domain 2"/>
    <property type="match status" value="1"/>
</dbReference>
<protein>
    <recommendedName>
        <fullName evidence="3">HTH tetR-type domain-containing protein</fullName>
    </recommendedName>
</protein>
<dbReference type="InterPro" id="IPR023772">
    <property type="entry name" value="DNA-bd_HTH_TetR-type_CS"/>
</dbReference>
<dbReference type="RefSeq" id="WP_126814157.1">
    <property type="nucleotide sequence ID" value="NZ_NGKC01000011.1"/>
</dbReference>
<reference evidence="4 5" key="1">
    <citation type="submission" date="2017-05" db="EMBL/GenBank/DDBJ databases">
        <title>Vagococcus spp. assemblies.</title>
        <authorList>
            <person name="Gulvik C.A."/>
        </authorList>
    </citation>
    <scope>NUCLEOTIDE SEQUENCE [LARGE SCALE GENOMIC DNA]</scope>
    <source>
        <strain evidence="4 5">LMG 24798</strain>
    </source>
</reference>
<dbReference type="EMBL" id="NGKC01000011">
    <property type="protein sequence ID" value="RSU10630.1"/>
    <property type="molecule type" value="Genomic_DNA"/>
</dbReference>
<dbReference type="InterPro" id="IPR001647">
    <property type="entry name" value="HTH_TetR"/>
</dbReference>
<dbReference type="InterPro" id="IPR050624">
    <property type="entry name" value="HTH-type_Tx_Regulator"/>
</dbReference>
<dbReference type="Proteomes" id="UP000286773">
    <property type="component" value="Unassembled WGS sequence"/>
</dbReference>
<dbReference type="PROSITE" id="PS01081">
    <property type="entry name" value="HTH_TETR_1"/>
    <property type="match status" value="1"/>
</dbReference>